<reference evidence="1 2" key="1">
    <citation type="submission" date="2018-09" db="EMBL/GenBank/DDBJ databases">
        <title>YIM 75507 draft genome.</title>
        <authorList>
            <person name="Tang S."/>
            <person name="Feng Y."/>
        </authorList>
    </citation>
    <scope>NUCLEOTIDE SEQUENCE [LARGE SCALE GENOMIC DNA]</scope>
    <source>
        <strain evidence="1 2">YIM 75507</strain>
    </source>
</reference>
<organism evidence="1 2">
    <name type="scientific">Bailinhaonella thermotolerans</name>
    <dbReference type="NCBI Taxonomy" id="1070861"/>
    <lineage>
        <taxon>Bacteria</taxon>
        <taxon>Bacillati</taxon>
        <taxon>Actinomycetota</taxon>
        <taxon>Actinomycetes</taxon>
        <taxon>Streptosporangiales</taxon>
        <taxon>Streptosporangiaceae</taxon>
        <taxon>Bailinhaonella</taxon>
    </lineage>
</organism>
<sequence>MKITISVLAVLVLVVGGLYLWTRLRPHTIRTAVEIDASAARVWEILTDLPAYPEWNPFIVRSEGTPAEGERLRNRLVNRTGSMDFSPVVLTAEPGRELRWIGRFGIPGIVDGEHYFLIEPLGPGRVRLTQGETFTGVLVPFAGSQLDVRDGFTAMNEALKARAEAR</sequence>
<dbReference type="EMBL" id="QZEY01000002">
    <property type="protein sequence ID" value="RJL33974.1"/>
    <property type="molecule type" value="Genomic_DNA"/>
</dbReference>
<dbReference type="OrthoDB" id="9810827at2"/>
<dbReference type="InterPro" id="IPR019587">
    <property type="entry name" value="Polyketide_cyclase/dehydratase"/>
</dbReference>
<dbReference type="InterPro" id="IPR023393">
    <property type="entry name" value="START-like_dom_sf"/>
</dbReference>
<gene>
    <name evidence="1" type="ORF">D5H75_05450</name>
</gene>
<keyword evidence="2" id="KW-1185">Reference proteome</keyword>
<protein>
    <submittedName>
        <fullName evidence="1">SRPBCC domain-containing protein</fullName>
    </submittedName>
</protein>
<dbReference type="Pfam" id="PF10604">
    <property type="entry name" value="Polyketide_cyc2"/>
    <property type="match status" value="1"/>
</dbReference>
<dbReference type="AlphaFoldDB" id="A0A3A4B8F8"/>
<proteinExistence type="predicted"/>
<dbReference type="CDD" id="cd07822">
    <property type="entry name" value="SRPBCC_4"/>
    <property type="match status" value="1"/>
</dbReference>
<evidence type="ECO:0000313" key="2">
    <source>
        <dbReference type="Proteomes" id="UP000265768"/>
    </source>
</evidence>
<name>A0A3A4B8F8_9ACTN</name>
<dbReference type="PANTHER" id="PTHR36166:SF1">
    <property type="entry name" value="SRPBCC DOMAIN-CONTAINING PROTEIN"/>
    <property type="match status" value="1"/>
</dbReference>
<dbReference type="PANTHER" id="PTHR36166">
    <property type="entry name" value="CHROMOSOME 9, WHOLE GENOME SHOTGUN SEQUENCE"/>
    <property type="match status" value="1"/>
</dbReference>
<accession>A0A3A4B8F8</accession>
<dbReference type="SUPFAM" id="SSF55961">
    <property type="entry name" value="Bet v1-like"/>
    <property type="match status" value="1"/>
</dbReference>
<evidence type="ECO:0000313" key="1">
    <source>
        <dbReference type="EMBL" id="RJL33974.1"/>
    </source>
</evidence>
<comment type="caution">
    <text evidence="1">The sequence shown here is derived from an EMBL/GenBank/DDBJ whole genome shotgun (WGS) entry which is preliminary data.</text>
</comment>
<dbReference type="Proteomes" id="UP000265768">
    <property type="component" value="Unassembled WGS sequence"/>
</dbReference>
<dbReference type="RefSeq" id="WP_119925273.1">
    <property type="nucleotide sequence ID" value="NZ_QZEY01000002.1"/>
</dbReference>
<dbReference type="Gene3D" id="3.30.530.20">
    <property type="match status" value="1"/>
</dbReference>